<proteinExistence type="predicted"/>
<protein>
    <recommendedName>
        <fullName evidence="3">Glycosyltransferase 2-like domain-containing protein</fullName>
    </recommendedName>
</protein>
<keyword evidence="2" id="KW-0808">Transferase</keyword>
<comment type="caution">
    <text evidence="4">The sequence shown here is derived from an EMBL/GenBank/DDBJ whole genome shotgun (WGS) entry which is preliminary data.</text>
</comment>
<dbReference type="PANTHER" id="PTHR43630">
    <property type="entry name" value="POLY-BETA-1,6-N-ACETYL-D-GLUCOSAMINE SYNTHASE"/>
    <property type="match status" value="1"/>
</dbReference>
<gene>
    <name evidence="4" type="ORF">SDC9_127971</name>
</gene>
<feature type="domain" description="Glycosyltransferase 2-like" evidence="3">
    <location>
        <begin position="41"/>
        <end position="173"/>
    </location>
</feature>
<name>A0A645CUU0_9ZZZZ</name>
<dbReference type="EMBL" id="VSSQ01030398">
    <property type="protein sequence ID" value="MPM80920.1"/>
    <property type="molecule type" value="Genomic_DNA"/>
</dbReference>
<dbReference type="Gene3D" id="3.90.550.10">
    <property type="entry name" value="Spore Coat Polysaccharide Biosynthesis Protein SpsA, Chain A"/>
    <property type="match status" value="1"/>
</dbReference>
<evidence type="ECO:0000259" key="3">
    <source>
        <dbReference type="Pfam" id="PF00535"/>
    </source>
</evidence>
<dbReference type="InterPro" id="IPR001173">
    <property type="entry name" value="Glyco_trans_2-like"/>
</dbReference>
<evidence type="ECO:0000313" key="4">
    <source>
        <dbReference type="EMBL" id="MPM80920.1"/>
    </source>
</evidence>
<organism evidence="4">
    <name type="scientific">bioreactor metagenome</name>
    <dbReference type="NCBI Taxonomy" id="1076179"/>
    <lineage>
        <taxon>unclassified sequences</taxon>
        <taxon>metagenomes</taxon>
        <taxon>ecological metagenomes</taxon>
    </lineage>
</organism>
<keyword evidence="1" id="KW-0328">Glycosyltransferase</keyword>
<evidence type="ECO:0000256" key="2">
    <source>
        <dbReference type="ARBA" id="ARBA00022679"/>
    </source>
</evidence>
<dbReference type="Pfam" id="PF00535">
    <property type="entry name" value="Glycos_transf_2"/>
    <property type="match status" value="1"/>
</dbReference>
<dbReference type="SUPFAM" id="SSF53448">
    <property type="entry name" value="Nucleotide-diphospho-sugar transferases"/>
    <property type="match status" value="1"/>
</dbReference>
<evidence type="ECO:0000256" key="1">
    <source>
        <dbReference type="ARBA" id="ARBA00022676"/>
    </source>
</evidence>
<reference evidence="4" key="1">
    <citation type="submission" date="2019-08" db="EMBL/GenBank/DDBJ databases">
        <authorList>
            <person name="Kucharzyk K."/>
            <person name="Murdoch R.W."/>
            <person name="Higgins S."/>
            <person name="Loffler F."/>
        </authorList>
    </citation>
    <scope>NUCLEOTIDE SEQUENCE</scope>
</reference>
<sequence length="283" mass="32869">MSWYNKYLSVYEKPYSEFPQEAFETVKSNLKKIQSDTPIASVVVIALNEEKHLLGCLWSLSESKCKYPIEIIGVDNNSYDKTAEIFQKTALPYYTEVNRSCGYARNKGLEHAKGKYYICIDSDTMYPETYVERVIEELEKKDVVAVSCTWGYIPGKGYPRFKMWIYEFVRDLHLWLQSFKRPELSVRGLVFSYHTKLGREVGYRVRIIRGEDGAMAMGLKKYGKIRFVRTSKVKAFTCTARLSEDGGLADAFKRRVTKALRGIGRYFTKREVYKDQDSNIIKD</sequence>
<dbReference type="AlphaFoldDB" id="A0A645CUU0"/>
<dbReference type="PANTHER" id="PTHR43630:SF1">
    <property type="entry name" value="POLY-BETA-1,6-N-ACETYL-D-GLUCOSAMINE SYNTHASE"/>
    <property type="match status" value="1"/>
</dbReference>
<accession>A0A645CUU0</accession>
<dbReference type="CDD" id="cd00761">
    <property type="entry name" value="Glyco_tranf_GTA_type"/>
    <property type="match status" value="1"/>
</dbReference>
<dbReference type="InterPro" id="IPR029044">
    <property type="entry name" value="Nucleotide-diphossugar_trans"/>
</dbReference>
<dbReference type="GO" id="GO:0016757">
    <property type="term" value="F:glycosyltransferase activity"/>
    <property type="evidence" value="ECO:0007669"/>
    <property type="project" value="UniProtKB-KW"/>
</dbReference>